<protein>
    <submittedName>
        <fullName evidence="1">Uncharacterized protein</fullName>
    </submittedName>
</protein>
<keyword evidence="2" id="KW-1185">Reference proteome</keyword>
<evidence type="ECO:0000313" key="2">
    <source>
        <dbReference type="Proteomes" id="UP000501602"/>
    </source>
</evidence>
<reference evidence="1 2" key="1">
    <citation type="submission" date="2020-04" db="EMBL/GenBank/DDBJ databases">
        <title>Ferrimonas sp. S7 isolated from sea water.</title>
        <authorList>
            <person name="Bae S.S."/>
            <person name="Baek K."/>
        </authorList>
    </citation>
    <scope>NUCLEOTIDE SEQUENCE [LARGE SCALE GENOMIC DNA]</scope>
    <source>
        <strain evidence="1 2">S7</strain>
    </source>
</reference>
<dbReference type="EMBL" id="CP051180">
    <property type="protein sequence ID" value="QIZ76228.1"/>
    <property type="molecule type" value="Genomic_DNA"/>
</dbReference>
<dbReference type="KEGG" id="fes:HER31_04555"/>
<dbReference type="Proteomes" id="UP000501602">
    <property type="component" value="Chromosome"/>
</dbReference>
<organism evidence="1 2">
    <name type="scientific">Ferrimonas lipolytica</name>
    <dbReference type="NCBI Taxonomy" id="2724191"/>
    <lineage>
        <taxon>Bacteria</taxon>
        <taxon>Pseudomonadati</taxon>
        <taxon>Pseudomonadota</taxon>
        <taxon>Gammaproteobacteria</taxon>
        <taxon>Alteromonadales</taxon>
        <taxon>Ferrimonadaceae</taxon>
        <taxon>Ferrimonas</taxon>
    </lineage>
</organism>
<sequence length="119" mass="13135">MATYIHKTAQRLRIRSEYILQHPNEVHALIEQLNAIEAVETVSHKRYAGSVAITFDGTEISADDLLETVESHGWLRSEEKSAFVENAVKSGSKTLVKGVAVMALKQLMGPVLSRAMPFA</sequence>
<dbReference type="RefSeq" id="WP_168659488.1">
    <property type="nucleotide sequence ID" value="NZ_CP051180.1"/>
</dbReference>
<dbReference type="AlphaFoldDB" id="A0A6H1UBL4"/>
<name>A0A6H1UBL4_9GAMM</name>
<accession>A0A6H1UBL4</accession>
<evidence type="ECO:0000313" key="1">
    <source>
        <dbReference type="EMBL" id="QIZ76228.1"/>
    </source>
</evidence>
<gene>
    <name evidence="1" type="ORF">HER31_04555</name>
</gene>
<proteinExistence type="predicted"/>